<gene>
    <name evidence="6" type="ORF">OKIOD_LOCUS2893</name>
</gene>
<comment type="subcellular location">
    <subcellularLocation>
        <location evidence="3">Nucleus</location>
    </subcellularLocation>
</comment>
<keyword evidence="3" id="KW-0539">Nucleus</keyword>
<dbReference type="PROSITE" id="PS00346">
    <property type="entry name" value="ETS_DOMAIN_2"/>
    <property type="match status" value="1"/>
</dbReference>
<sequence length="350" mass="38139">MEVIKIETPGADATKTNPLATFEASQLIPTVMPVAAPCSTPSPPSPKPAPAVSAASIPSYEAKGFDVNITLWQFLLELLMDSNSKHLISWTSTDGEFKLHRSEEVARLWGLRKNKTNMNYDKLSRALRYYYDKNIIQKVNGQKFVYRFVQFPDNFNMADIELGDHASVTPRISPSISPRTTPVSTTTTTSSTTKRPRPTFSPSSASSVSPTSSGTGSSTKEPSSQMEAMVSHHQSILRQYNELLHSYQLQCLIHQASVEYLTKQNQATTTPPVSLPAFPKLPLDGTPSPLDWLPAVDPSLALPPPPSMIEAVVPTNTSSTPAASGNKRKRSSDSDQPLDLSKPKVAKTTS</sequence>
<evidence type="ECO:0000256" key="2">
    <source>
        <dbReference type="ARBA" id="ARBA00023125"/>
    </source>
</evidence>
<comment type="similarity">
    <text evidence="1 3">Belongs to the ETS family.</text>
</comment>
<dbReference type="PROSITE" id="PS50061">
    <property type="entry name" value="ETS_DOMAIN_3"/>
    <property type="match status" value="1"/>
</dbReference>
<feature type="region of interest" description="Disordered" evidence="4">
    <location>
        <begin position="306"/>
        <end position="350"/>
    </location>
</feature>
<dbReference type="InterPro" id="IPR000418">
    <property type="entry name" value="Ets_dom"/>
</dbReference>
<feature type="region of interest" description="Disordered" evidence="4">
    <location>
        <begin position="168"/>
        <end position="230"/>
    </location>
</feature>
<dbReference type="InterPro" id="IPR036390">
    <property type="entry name" value="WH_DNA-bd_sf"/>
</dbReference>
<dbReference type="SMART" id="SM00413">
    <property type="entry name" value="ETS"/>
    <property type="match status" value="1"/>
</dbReference>
<name>A0ABN7S0Y9_OIKDI</name>
<evidence type="ECO:0000256" key="1">
    <source>
        <dbReference type="ARBA" id="ARBA00005562"/>
    </source>
</evidence>
<dbReference type="Proteomes" id="UP001158576">
    <property type="component" value="Chromosome PAR"/>
</dbReference>
<dbReference type="Gene3D" id="1.10.10.10">
    <property type="entry name" value="Winged helix-like DNA-binding domain superfamily/Winged helix DNA-binding domain"/>
    <property type="match status" value="1"/>
</dbReference>
<feature type="compositionally biased region" description="Low complexity" evidence="4">
    <location>
        <begin position="168"/>
        <end position="224"/>
    </location>
</feature>
<reference evidence="6 7" key="1">
    <citation type="submission" date="2021-04" db="EMBL/GenBank/DDBJ databases">
        <authorList>
            <person name="Bliznina A."/>
        </authorList>
    </citation>
    <scope>NUCLEOTIDE SEQUENCE [LARGE SCALE GENOMIC DNA]</scope>
</reference>
<evidence type="ECO:0000313" key="7">
    <source>
        <dbReference type="Proteomes" id="UP001158576"/>
    </source>
</evidence>
<evidence type="ECO:0000313" key="6">
    <source>
        <dbReference type="EMBL" id="CAG5086732.1"/>
    </source>
</evidence>
<dbReference type="Pfam" id="PF00178">
    <property type="entry name" value="Ets"/>
    <property type="match status" value="1"/>
</dbReference>
<keyword evidence="2 3" id="KW-0238">DNA-binding</keyword>
<dbReference type="PANTHER" id="PTHR11849">
    <property type="entry name" value="ETS"/>
    <property type="match status" value="1"/>
</dbReference>
<dbReference type="PROSITE" id="PS00345">
    <property type="entry name" value="ETS_DOMAIN_1"/>
    <property type="match status" value="1"/>
</dbReference>
<evidence type="ECO:0000259" key="5">
    <source>
        <dbReference type="PROSITE" id="PS50061"/>
    </source>
</evidence>
<proteinExistence type="inferred from homology"/>
<dbReference type="EMBL" id="OU015568">
    <property type="protein sequence ID" value="CAG5086732.1"/>
    <property type="molecule type" value="Genomic_DNA"/>
</dbReference>
<dbReference type="SUPFAM" id="SSF46785">
    <property type="entry name" value="Winged helix' DNA-binding domain"/>
    <property type="match status" value="1"/>
</dbReference>
<dbReference type="InterPro" id="IPR036388">
    <property type="entry name" value="WH-like_DNA-bd_sf"/>
</dbReference>
<evidence type="ECO:0000256" key="3">
    <source>
        <dbReference type="RuleBase" id="RU004019"/>
    </source>
</evidence>
<feature type="domain" description="ETS" evidence="5">
    <location>
        <begin position="69"/>
        <end position="149"/>
    </location>
</feature>
<keyword evidence="7" id="KW-1185">Reference proteome</keyword>
<feature type="compositionally biased region" description="Polar residues" evidence="4">
    <location>
        <begin position="314"/>
        <end position="323"/>
    </location>
</feature>
<dbReference type="PRINTS" id="PR00454">
    <property type="entry name" value="ETSDOMAIN"/>
</dbReference>
<accession>A0ABN7S0Y9</accession>
<organism evidence="6 7">
    <name type="scientific">Oikopleura dioica</name>
    <name type="common">Tunicate</name>
    <dbReference type="NCBI Taxonomy" id="34765"/>
    <lineage>
        <taxon>Eukaryota</taxon>
        <taxon>Metazoa</taxon>
        <taxon>Chordata</taxon>
        <taxon>Tunicata</taxon>
        <taxon>Appendicularia</taxon>
        <taxon>Copelata</taxon>
        <taxon>Oikopleuridae</taxon>
        <taxon>Oikopleura</taxon>
    </lineage>
</organism>
<dbReference type="PANTHER" id="PTHR11849:SF133">
    <property type="entry name" value="ETS DOMAIN-CONTAINING PROTEIN"/>
    <property type="match status" value="1"/>
</dbReference>
<dbReference type="InterPro" id="IPR046328">
    <property type="entry name" value="ETS_fam"/>
</dbReference>
<protein>
    <submittedName>
        <fullName evidence="6">Oidioi.mRNA.OKI2018_I69.PAR.g11335.t1.cds</fullName>
    </submittedName>
</protein>
<evidence type="ECO:0000256" key="4">
    <source>
        <dbReference type="SAM" id="MobiDB-lite"/>
    </source>
</evidence>